<comment type="caution">
    <text evidence="1">The sequence shown here is derived from an EMBL/GenBank/DDBJ whole genome shotgun (WGS) entry which is preliminary data.</text>
</comment>
<dbReference type="AlphaFoldDB" id="A0A7J6SG64"/>
<feature type="non-terminal residue" evidence="1">
    <location>
        <position position="166"/>
    </location>
</feature>
<organism evidence="1 2">
    <name type="scientific">Perkinsus olseni</name>
    <name type="common">Perkinsus atlanticus</name>
    <dbReference type="NCBI Taxonomy" id="32597"/>
    <lineage>
        <taxon>Eukaryota</taxon>
        <taxon>Sar</taxon>
        <taxon>Alveolata</taxon>
        <taxon>Perkinsozoa</taxon>
        <taxon>Perkinsea</taxon>
        <taxon>Perkinsida</taxon>
        <taxon>Perkinsidae</taxon>
        <taxon>Perkinsus</taxon>
    </lineage>
</organism>
<sequence length="166" mass="17947">NIVVEKFGDRIINMSDLTNDRRVSTFRMSPFGAADSFTLCYCPFTGLPDWLDDPCSARTPHEAGELHVEGFMPTPGGTPPTLGRYKGTVTLPVRMIGQPNEQWKIGIRPEGQQCNASVNTDDAAVAEVNVRAKDTLVVDVSQLPQGKYRACGCVGRCGEDSSADAP</sequence>
<protein>
    <submittedName>
        <fullName evidence="1">Uncharacterized protein</fullName>
    </submittedName>
</protein>
<proteinExistence type="predicted"/>
<dbReference type="EMBL" id="JABANM010014933">
    <property type="protein sequence ID" value="KAF4731888.1"/>
    <property type="molecule type" value="Genomic_DNA"/>
</dbReference>
<feature type="non-terminal residue" evidence="1">
    <location>
        <position position="1"/>
    </location>
</feature>
<accession>A0A7J6SG64</accession>
<name>A0A7J6SG64_PEROL</name>
<evidence type="ECO:0000313" key="1">
    <source>
        <dbReference type="EMBL" id="KAF4731888.1"/>
    </source>
</evidence>
<evidence type="ECO:0000313" key="2">
    <source>
        <dbReference type="Proteomes" id="UP000574390"/>
    </source>
</evidence>
<reference evidence="1 2" key="1">
    <citation type="submission" date="2020-04" db="EMBL/GenBank/DDBJ databases">
        <title>Perkinsus olseni comparative genomics.</title>
        <authorList>
            <person name="Bogema D.R."/>
        </authorList>
    </citation>
    <scope>NUCLEOTIDE SEQUENCE [LARGE SCALE GENOMIC DNA]</scope>
    <source>
        <strain evidence="1">ATCC PRA-205</strain>
    </source>
</reference>
<dbReference type="Proteomes" id="UP000574390">
    <property type="component" value="Unassembled WGS sequence"/>
</dbReference>
<gene>
    <name evidence="1" type="ORF">FOZ62_021231</name>
</gene>